<keyword evidence="2" id="KW-1015">Disulfide bond</keyword>
<feature type="domain" description="VWFD" evidence="5">
    <location>
        <begin position="29"/>
        <end position="211"/>
    </location>
</feature>
<dbReference type="Pfam" id="PF08742">
    <property type="entry name" value="C8"/>
    <property type="match status" value="3"/>
</dbReference>
<sequence>MELFVIVLLALLLSGYSKGGPTALSPQSGTCWVMGNLHYTFDQSYYTFMGNCTYVMAKNCHVDAALPAFEVDTKNINADSSVLVPSVGTISISVYGFNIEIVQSEFGLVRVNYQQWNLPINLNNGQLKFYQKGLFVVVEADFGLTVQYDWNQYLAITVPGSFAGSVCGLCGNFNGKKEDDLTTPSGSVASSVAALGASWKVPDATNDAYCKDECGSQCANCTLGVDQKLEKQIFCSALIQNYAKLLGCQLNIDSSVFQTNCMINLCRGEAMTTYLCNSLQGYADICQMSGAQSIDWRASAQCPIPNCPANSHYEFCGSACPATCANRNTTCNSSCVEACVCNDSFILSGSQCVPEAQCGCTYEGRYVEADTSFWGDETCTEIYACSAGGGLSISQTGCPSGRQCQVVAGLRGCYALSYATCMVSGDPHFVTFDGQRFNFQGTCIYEMASVSSNQTSLEHFSVVLQSSGQDKRIGSVVQLVEVMVYGYNFTISKEYPGAVVVNGELSNLPMTLDNNKLHLYTSGWFAEIETDFGVKVYYDWNSVAFVIVPSTYVGAMQGLCGNYNLNLKDDMQMRDGHQASTSEELGQSWKLASVPGCVDGCSSPCLGCNSTQTSLYNTSSYCGLISDPAGPFRDCHSTIDPTGFLNDCLYDVCLYQGSGSMQCKTLTAYTAACQLQGVTVYPWRSAQFCAAQCPSNSHYELCTSSCLGTCENNSTISNCGAQCMEGCPCNEGYLLSGDECVPANQCGCMYEGIYYQQGQVFYPDANCQVKCTCSNGTVQCQQSSCGPYEACGSKNSVRSCQPVGQGVCSISGDPHYNTFDNSTYTFQGTCTYVAAEGCNLNGTKLTGFSVVVENELWYDLSSDPQVSVAKLVAVEVYGLVLILRRNDVNMVWVNGVLHHLPQSLLNGAVTVSQEGTNDVILTNFGLRVTYDLVYHVTVTVPGNYRGKTCGLCGNFNNNQADEFQLPDGSVTKNFQTFGAAWKVPVPGVVCQDGCSGDLCPTCNASAKAAIETKCAFLTNPTGPFAACHDVLDPTSYYNDCVYDVCMSKDEQSMLCKSIAAYMLDCQYLGAQVQNWRSPSFCPYTCGNNSHYETCMMPCASPCPGLRNTMTCTTTCVEGCVCDNNFYYNGTGCVPLDQCSCYYNGHTYKIGETVITDNCQRISTCQASGVVASMNMTCNPDESCQVRNGVMGCYLQQCSLTTNGTLSTFSGEYGTIAAPGGYEMIQNCNQSTSDWFRVVVSLQHCNPTFNTLMAYYVFFNDMLIAVTYKHGVWIDGKEMTQTTFSQNNVIIEVSDGTVRINSSSSIQLSFTAANELIMTVSDEVADTICGACGKLESFTTATADLRQKLLVKLHEIPISLSSLDIGQWIGPDFPLCE</sequence>
<proteinExistence type="predicted"/>
<dbReference type="PROSITE" id="PS51233">
    <property type="entry name" value="VWFD"/>
    <property type="match status" value="4"/>
</dbReference>
<accession>A0AAQ5X209</accession>
<dbReference type="Proteomes" id="UP001501940">
    <property type="component" value="Chromosome 15"/>
</dbReference>
<dbReference type="InterPro" id="IPR001007">
    <property type="entry name" value="VWF_dom"/>
</dbReference>
<dbReference type="InterPro" id="IPR014853">
    <property type="entry name" value="VWF/SSPO/ZAN-like_Cys-rich_dom"/>
</dbReference>
<reference evidence="6 7" key="1">
    <citation type="submission" date="2022-01" db="EMBL/GenBank/DDBJ databases">
        <title>A chromosome-scale genome assembly of the false clownfish, Amphiprion ocellaris.</title>
        <authorList>
            <person name="Ryu T."/>
        </authorList>
    </citation>
    <scope>NUCLEOTIDE SEQUENCE [LARGE SCALE GENOMIC DNA]</scope>
</reference>
<dbReference type="Gene3D" id="2.10.70.10">
    <property type="entry name" value="Complement Module, domain 1"/>
    <property type="match status" value="1"/>
</dbReference>
<keyword evidence="1" id="KW-0677">Repeat</keyword>
<dbReference type="Ensembl" id="ENSAOCT00000037623.1">
    <property type="protein sequence ID" value="ENSAOCP00000034524.1"/>
    <property type="gene ID" value="ENSAOCG00000004358.2"/>
</dbReference>
<dbReference type="RefSeq" id="XP_054873766.1">
    <property type="nucleotide sequence ID" value="XM_055017791.1"/>
</dbReference>
<protein>
    <recommendedName>
        <fullName evidence="5">VWFD domain-containing protein</fullName>
    </recommendedName>
</protein>
<organism evidence="6 7">
    <name type="scientific">Amphiprion ocellaris</name>
    <name type="common">Clown anemonefish</name>
    <dbReference type="NCBI Taxonomy" id="80972"/>
    <lineage>
        <taxon>Eukaryota</taxon>
        <taxon>Metazoa</taxon>
        <taxon>Chordata</taxon>
        <taxon>Craniata</taxon>
        <taxon>Vertebrata</taxon>
        <taxon>Euteleostomi</taxon>
        <taxon>Actinopterygii</taxon>
        <taxon>Neopterygii</taxon>
        <taxon>Teleostei</taxon>
        <taxon>Neoteleostei</taxon>
        <taxon>Acanthomorphata</taxon>
        <taxon>Ovalentaria</taxon>
        <taxon>Pomacentridae</taxon>
        <taxon>Amphiprion</taxon>
    </lineage>
</organism>
<dbReference type="Pfam" id="PF01826">
    <property type="entry name" value="TIL"/>
    <property type="match status" value="3"/>
</dbReference>
<dbReference type="SMART" id="SM00215">
    <property type="entry name" value="VWC_out"/>
    <property type="match status" value="1"/>
</dbReference>
<keyword evidence="4" id="KW-0732">Signal</keyword>
<evidence type="ECO:0000256" key="2">
    <source>
        <dbReference type="ARBA" id="ARBA00023157"/>
    </source>
</evidence>
<dbReference type="InterPro" id="IPR002919">
    <property type="entry name" value="TIL_dom"/>
</dbReference>
<dbReference type="InterPro" id="IPR050780">
    <property type="entry name" value="Mucin_vWF_Thrombospondin_sf"/>
</dbReference>
<reference evidence="6" key="2">
    <citation type="submission" date="2025-08" db="UniProtKB">
        <authorList>
            <consortium name="Ensembl"/>
        </authorList>
    </citation>
    <scope>IDENTIFICATION</scope>
</reference>
<feature type="signal peptide" evidence="4">
    <location>
        <begin position="1"/>
        <end position="19"/>
    </location>
</feature>
<evidence type="ECO:0000259" key="5">
    <source>
        <dbReference type="PROSITE" id="PS51233"/>
    </source>
</evidence>
<evidence type="ECO:0000256" key="4">
    <source>
        <dbReference type="SAM" id="SignalP"/>
    </source>
</evidence>
<evidence type="ECO:0000313" key="6">
    <source>
        <dbReference type="Ensembl" id="ENSAOCP00000034524.1"/>
    </source>
</evidence>
<name>A0AAQ5X209_AMPOC</name>
<dbReference type="GeneTree" id="ENSGT00950000183155"/>
<dbReference type="InterPro" id="IPR036084">
    <property type="entry name" value="Ser_inhib-like_sf"/>
</dbReference>
<dbReference type="CDD" id="cd19941">
    <property type="entry name" value="TIL"/>
    <property type="match status" value="3"/>
</dbReference>
<dbReference type="SMART" id="SM00216">
    <property type="entry name" value="VWD"/>
    <property type="match status" value="3"/>
</dbReference>
<reference evidence="6" key="3">
    <citation type="submission" date="2025-09" db="UniProtKB">
        <authorList>
            <consortium name="Ensembl"/>
        </authorList>
    </citation>
    <scope>IDENTIFICATION</scope>
</reference>
<dbReference type="Gene3D" id="2.10.25.10">
    <property type="entry name" value="Laminin"/>
    <property type="match status" value="3"/>
</dbReference>
<feature type="chain" id="PRO_5043961141" description="VWFD domain-containing protein" evidence="4">
    <location>
        <begin position="20"/>
        <end position="1376"/>
    </location>
</feature>
<evidence type="ECO:0000313" key="7">
    <source>
        <dbReference type="Proteomes" id="UP001501940"/>
    </source>
</evidence>
<dbReference type="FunFam" id="2.10.25.10:FF:000055">
    <property type="entry name" value="alpha-tectorin isoform X1"/>
    <property type="match status" value="3"/>
</dbReference>
<dbReference type="PANTHER" id="PTHR11339:SF413">
    <property type="entry name" value="TECTORIN ALPHA"/>
    <property type="match status" value="1"/>
</dbReference>
<feature type="domain" description="VWFD" evidence="5">
    <location>
        <begin position="1195"/>
        <end position="1376"/>
    </location>
</feature>
<dbReference type="InterPro" id="IPR025615">
    <property type="entry name" value="TILa_dom"/>
</dbReference>
<evidence type="ECO:0000256" key="3">
    <source>
        <dbReference type="ARBA" id="ARBA00023180"/>
    </source>
</evidence>
<dbReference type="GO" id="GO:0005615">
    <property type="term" value="C:extracellular space"/>
    <property type="evidence" value="ECO:0007669"/>
    <property type="project" value="TreeGrafter"/>
</dbReference>
<feature type="domain" description="VWFD" evidence="5">
    <location>
        <begin position="419"/>
        <end position="598"/>
    </location>
</feature>
<evidence type="ECO:0000256" key="1">
    <source>
        <dbReference type="ARBA" id="ARBA00022737"/>
    </source>
</evidence>
<dbReference type="KEGG" id="aoce:118469194"/>
<dbReference type="PANTHER" id="PTHR11339">
    <property type="entry name" value="EXTRACELLULAR MATRIX GLYCOPROTEIN RELATED"/>
    <property type="match status" value="1"/>
</dbReference>
<dbReference type="Pfam" id="PF12714">
    <property type="entry name" value="TILa"/>
    <property type="match status" value="2"/>
</dbReference>
<dbReference type="GeneID" id="118469194"/>
<dbReference type="GO" id="GO:0031012">
    <property type="term" value="C:extracellular matrix"/>
    <property type="evidence" value="ECO:0007669"/>
    <property type="project" value="TreeGrafter"/>
</dbReference>
<dbReference type="SUPFAM" id="SSF57567">
    <property type="entry name" value="Serine protease inhibitors"/>
    <property type="match status" value="3"/>
</dbReference>
<dbReference type="SMART" id="SM00832">
    <property type="entry name" value="C8"/>
    <property type="match status" value="3"/>
</dbReference>
<dbReference type="InterPro" id="IPR001846">
    <property type="entry name" value="VWF_type-D"/>
</dbReference>
<keyword evidence="7" id="KW-1185">Reference proteome</keyword>
<keyword evidence="3" id="KW-0325">Glycoprotein</keyword>
<feature type="domain" description="VWFD" evidence="5">
    <location>
        <begin position="806"/>
        <end position="991"/>
    </location>
</feature>
<dbReference type="Pfam" id="PF00094">
    <property type="entry name" value="VWD"/>
    <property type="match status" value="4"/>
</dbReference>